<dbReference type="InterPro" id="IPR044824">
    <property type="entry name" value="MAIN-like"/>
</dbReference>
<accession>A0A443Q403</accession>
<evidence type="ECO:0000259" key="1">
    <source>
        <dbReference type="Pfam" id="PF10536"/>
    </source>
</evidence>
<dbReference type="PANTHER" id="PTHR46033:SF8">
    <property type="entry name" value="PROTEIN MAINTENANCE OF MERISTEMS-LIKE"/>
    <property type="match status" value="1"/>
</dbReference>
<dbReference type="InterPro" id="IPR019557">
    <property type="entry name" value="AminoTfrase-like_pln_mobile"/>
</dbReference>
<dbReference type="AlphaFoldDB" id="A0A443Q403"/>
<dbReference type="OrthoDB" id="1846117at2759"/>
<proteinExistence type="predicted"/>
<protein>
    <submittedName>
        <fullName evidence="2">Serine/threonine-protein phosphatase 7 long form isoform X1</fullName>
    </submittedName>
</protein>
<feature type="domain" description="Aminotransferase-like plant mobile" evidence="1">
    <location>
        <begin position="1"/>
        <end position="183"/>
    </location>
</feature>
<evidence type="ECO:0000313" key="3">
    <source>
        <dbReference type="Proteomes" id="UP000283530"/>
    </source>
</evidence>
<dbReference type="GO" id="GO:0010073">
    <property type="term" value="P:meristem maintenance"/>
    <property type="evidence" value="ECO:0007669"/>
    <property type="project" value="InterPro"/>
</dbReference>
<reference evidence="2 3" key="1">
    <citation type="journal article" date="2019" name="Nat. Plants">
        <title>Stout camphor tree genome fills gaps in understanding of flowering plant genome evolution.</title>
        <authorList>
            <person name="Chaw S.M."/>
            <person name="Liu Y.C."/>
            <person name="Wu Y.W."/>
            <person name="Wang H.Y."/>
            <person name="Lin C.I."/>
            <person name="Wu C.S."/>
            <person name="Ke H.M."/>
            <person name="Chang L.Y."/>
            <person name="Hsu C.Y."/>
            <person name="Yang H.T."/>
            <person name="Sudianto E."/>
            <person name="Hsu M.H."/>
            <person name="Wu K.P."/>
            <person name="Wang L.N."/>
            <person name="Leebens-Mack J.H."/>
            <person name="Tsai I.J."/>
        </authorList>
    </citation>
    <scope>NUCLEOTIDE SEQUENCE [LARGE SCALE GENOMIC DNA]</scope>
    <source>
        <strain evidence="3">cv. Chaw 1501</strain>
        <tissue evidence="2">Young leaves</tissue>
    </source>
</reference>
<dbReference type="EMBL" id="QPKB01000043">
    <property type="protein sequence ID" value="RWR97750.1"/>
    <property type="molecule type" value="Genomic_DNA"/>
</dbReference>
<dbReference type="PANTHER" id="PTHR46033">
    <property type="entry name" value="PROTEIN MAIN-LIKE 2"/>
    <property type="match status" value="1"/>
</dbReference>
<comment type="caution">
    <text evidence="2">The sequence shown here is derived from an EMBL/GenBank/DDBJ whole genome shotgun (WGS) entry which is preliminary data.</text>
</comment>
<sequence length="198" mass="22413">MTITLDDVSTILGIPVTGKSLAMKQLSFERAKTLIEHGLGVTSQQAHEELVAVRGSSVRLEWLRDLFGALTDVEPEEHIGHAAKAYLLLLMNFNEARTYAWGAAALAYLYRQWGFATWTGVRQIAGYLTLLEAWIYEHFPRCKPNPNHTYIENLPLVHRWVPQRESGDQMSNPQLLREALDDHGAHEIGVAEFESFLE</sequence>
<gene>
    <name evidence="2" type="ORF">CKAN_02720400</name>
</gene>
<dbReference type="Pfam" id="PF10536">
    <property type="entry name" value="PMD"/>
    <property type="match status" value="1"/>
</dbReference>
<keyword evidence="3" id="KW-1185">Reference proteome</keyword>
<evidence type="ECO:0000313" key="2">
    <source>
        <dbReference type="EMBL" id="RWR97750.1"/>
    </source>
</evidence>
<dbReference type="Proteomes" id="UP000283530">
    <property type="component" value="Unassembled WGS sequence"/>
</dbReference>
<name>A0A443Q403_9MAGN</name>
<organism evidence="2 3">
    <name type="scientific">Cinnamomum micranthum f. kanehirae</name>
    <dbReference type="NCBI Taxonomy" id="337451"/>
    <lineage>
        <taxon>Eukaryota</taxon>
        <taxon>Viridiplantae</taxon>
        <taxon>Streptophyta</taxon>
        <taxon>Embryophyta</taxon>
        <taxon>Tracheophyta</taxon>
        <taxon>Spermatophyta</taxon>
        <taxon>Magnoliopsida</taxon>
        <taxon>Magnoliidae</taxon>
        <taxon>Laurales</taxon>
        <taxon>Lauraceae</taxon>
        <taxon>Cinnamomum</taxon>
    </lineage>
</organism>